<comment type="subcellular location">
    <subcellularLocation>
        <location evidence="3">Cytoplasm</location>
    </subcellularLocation>
    <subcellularLocation>
        <location evidence="2">Nucleus</location>
    </subcellularLocation>
</comment>
<keyword evidence="14" id="KW-0539">Nucleus</keyword>
<evidence type="ECO:0000256" key="5">
    <source>
        <dbReference type="ARBA" id="ARBA00012161"/>
    </source>
</evidence>
<evidence type="ECO:0000256" key="6">
    <source>
        <dbReference type="ARBA" id="ARBA00022490"/>
    </source>
</evidence>
<dbReference type="InterPro" id="IPR012337">
    <property type="entry name" value="RNaseH-like_sf"/>
</dbReference>
<dbReference type="PANTHER" id="PTHR10797">
    <property type="entry name" value="CCR4-NOT TRANSCRIPTION COMPLEX SUBUNIT"/>
    <property type="match status" value="1"/>
</dbReference>
<organism evidence="16 17">
    <name type="scientific">Durusdinium trenchii</name>
    <dbReference type="NCBI Taxonomy" id="1381693"/>
    <lineage>
        <taxon>Eukaryota</taxon>
        <taxon>Sar</taxon>
        <taxon>Alveolata</taxon>
        <taxon>Dinophyceae</taxon>
        <taxon>Suessiales</taxon>
        <taxon>Symbiodiniaceae</taxon>
        <taxon>Durusdinium</taxon>
    </lineage>
</organism>
<feature type="compositionally biased region" description="Basic and acidic residues" evidence="15">
    <location>
        <begin position="134"/>
        <end position="155"/>
    </location>
</feature>
<dbReference type="InterPro" id="IPR006941">
    <property type="entry name" value="RNase_CAF1"/>
</dbReference>
<evidence type="ECO:0000256" key="1">
    <source>
        <dbReference type="ARBA" id="ARBA00001663"/>
    </source>
</evidence>
<dbReference type="EC" id="3.1.13.4" evidence="5"/>
<keyword evidence="17" id="KW-1185">Reference proteome</keyword>
<dbReference type="InterPro" id="IPR036397">
    <property type="entry name" value="RNaseH_sf"/>
</dbReference>
<dbReference type="Gene3D" id="3.30.420.10">
    <property type="entry name" value="Ribonuclease H-like superfamily/Ribonuclease H"/>
    <property type="match status" value="1"/>
</dbReference>
<name>A0ABP0NU84_9DINO</name>
<dbReference type="Pfam" id="PF04857">
    <property type="entry name" value="CAF1"/>
    <property type="match status" value="1"/>
</dbReference>
<keyword evidence="8" id="KW-0479">Metal-binding</keyword>
<feature type="region of interest" description="Disordered" evidence="15">
    <location>
        <begin position="240"/>
        <end position="263"/>
    </location>
</feature>
<keyword evidence="9" id="KW-0378">Hydrolase</keyword>
<evidence type="ECO:0000256" key="4">
    <source>
        <dbReference type="ARBA" id="ARBA00008372"/>
    </source>
</evidence>
<evidence type="ECO:0000256" key="9">
    <source>
        <dbReference type="ARBA" id="ARBA00022801"/>
    </source>
</evidence>
<evidence type="ECO:0000256" key="11">
    <source>
        <dbReference type="ARBA" id="ARBA00022884"/>
    </source>
</evidence>
<sequence>MGGGEKPPPKRLCNRCDKYEVRELNTSLCLVCRRTYQLGATINQVFPAAGEHLALKFLDRVFDWLQETVKEAEEIQRESLLKGSGGDAPRTSGVASAANEEPLKRKTVESPQKKASQSETSPKKGSSTTSALAEGREELAQREANEQRERIDRSEAVAAPSEPRAVLAVEASPPKQMEPHGQVEEFAQQADTEDKAAVGEDIPKAVQASQLIPSCHKSRLPRARALKAAPVTLLRQVSKEMAPDKSTLASEHEASPPNTPTINPEKHIIEVYNWNLDHEFNNLLAAASGDASGNAILAIDMEFPGFLRQEPRICARAARYQTVRENVDRLRLIQLGAAVADADGTVRGAWSFNLKFDIEVDLHTEKSMQFLRAAGLDFPRHKKEGIDPVVLGRKLANSSLVGQRAPSWVTFAGSYDLAYLLKLLTSGQPLPRDYHSFDVQLSIFCRRHHELRDVLPSGSLDAWARYFAVQRYGRSHTAGSDALLTLNLFLCIMAMGTNCFQTTDRKWDAWQWQEQWDAQCWEMAQQARWQAAAWQYQANSAYYTALSTQPPAPWHAFSQGPPVPALHGGLPMPAAAFWNSASPFSMNQDVRNKFQI</sequence>
<evidence type="ECO:0000256" key="13">
    <source>
        <dbReference type="ARBA" id="ARBA00023163"/>
    </source>
</evidence>
<evidence type="ECO:0000256" key="3">
    <source>
        <dbReference type="ARBA" id="ARBA00004496"/>
    </source>
</evidence>
<dbReference type="SUPFAM" id="SSF53098">
    <property type="entry name" value="Ribonuclease H-like"/>
    <property type="match status" value="1"/>
</dbReference>
<keyword evidence="6" id="KW-0963">Cytoplasm</keyword>
<reference evidence="16 17" key="1">
    <citation type="submission" date="2024-02" db="EMBL/GenBank/DDBJ databases">
        <authorList>
            <person name="Chen Y."/>
            <person name="Shah S."/>
            <person name="Dougan E. K."/>
            <person name="Thang M."/>
            <person name="Chan C."/>
        </authorList>
    </citation>
    <scope>NUCLEOTIDE SEQUENCE [LARGE SCALE GENOMIC DNA]</scope>
</reference>
<accession>A0ABP0NU84</accession>
<comment type="similarity">
    <text evidence="4">Belongs to the CAF1 family.</text>
</comment>
<evidence type="ECO:0000256" key="2">
    <source>
        <dbReference type="ARBA" id="ARBA00004123"/>
    </source>
</evidence>
<feature type="region of interest" description="Disordered" evidence="15">
    <location>
        <begin position="79"/>
        <end position="165"/>
    </location>
</feature>
<comment type="catalytic activity">
    <reaction evidence="1">
        <text>Exonucleolytic cleavage of poly(A) to 5'-AMP.</text>
        <dbReference type="EC" id="3.1.13.4"/>
    </reaction>
</comment>
<evidence type="ECO:0000256" key="12">
    <source>
        <dbReference type="ARBA" id="ARBA00023015"/>
    </source>
</evidence>
<proteinExistence type="inferred from homology"/>
<comment type="caution">
    <text evidence="16">The sequence shown here is derived from an EMBL/GenBank/DDBJ whole genome shotgun (WGS) entry which is preliminary data.</text>
</comment>
<keyword evidence="11" id="KW-0694">RNA-binding</keyword>
<evidence type="ECO:0000256" key="8">
    <source>
        <dbReference type="ARBA" id="ARBA00022723"/>
    </source>
</evidence>
<evidence type="ECO:0000256" key="7">
    <source>
        <dbReference type="ARBA" id="ARBA00022722"/>
    </source>
</evidence>
<feature type="compositionally biased region" description="Basic and acidic residues" evidence="15">
    <location>
        <begin position="101"/>
        <end position="112"/>
    </location>
</feature>
<dbReference type="Proteomes" id="UP001642484">
    <property type="component" value="Unassembled WGS sequence"/>
</dbReference>
<dbReference type="EMBL" id="CAXAMN010022206">
    <property type="protein sequence ID" value="CAK9067360.1"/>
    <property type="molecule type" value="Genomic_DNA"/>
</dbReference>
<protein>
    <recommendedName>
        <fullName evidence="5">poly(A)-specific ribonuclease</fullName>
        <ecNumber evidence="5">3.1.13.4</ecNumber>
    </recommendedName>
</protein>
<evidence type="ECO:0000256" key="15">
    <source>
        <dbReference type="SAM" id="MobiDB-lite"/>
    </source>
</evidence>
<keyword evidence="10" id="KW-0269">Exonuclease</keyword>
<feature type="compositionally biased region" description="Polar residues" evidence="15">
    <location>
        <begin position="113"/>
        <end position="131"/>
    </location>
</feature>
<evidence type="ECO:0000256" key="14">
    <source>
        <dbReference type="ARBA" id="ARBA00023242"/>
    </source>
</evidence>
<keyword evidence="7" id="KW-0540">Nuclease</keyword>
<gene>
    <name evidence="16" type="ORF">CCMP2556_LOCUS33097</name>
</gene>
<evidence type="ECO:0000313" key="17">
    <source>
        <dbReference type="Proteomes" id="UP001642484"/>
    </source>
</evidence>
<evidence type="ECO:0000313" key="16">
    <source>
        <dbReference type="EMBL" id="CAK9067360.1"/>
    </source>
</evidence>
<keyword evidence="12" id="KW-0805">Transcription regulation</keyword>
<keyword evidence="13" id="KW-0804">Transcription</keyword>
<evidence type="ECO:0000256" key="10">
    <source>
        <dbReference type="ARBA" id="ARBA00022839"/>
    </source>
</evidence>
<dbReference type="InterPro" id="IPR039637">
    <property type="entry name" value="CNOT7/CNOT8/Pop2"/>
</dbReference>